<dbReference type="PROSITE" id="PS51278">
    <property type="entry name" value="GATASE_TYPE_2"/>
    <property type="match status" value="1"/>
</dbReference>
<dbReference type="SUPFAM" id="SSF52402">
    <property type="entry name" value="Adenine nucleotide alpha hydrolases-like"/>
    <property type="match status" value="1"/>
</dbReference>
<dbReference type="Gene3D" id="3.40.50.620">
    <property type="entry name" value="HUPs"/>
    <property type="match status" value="1"/>
</dbReference>
<dbReference type="Pfam" id="PF00733">
    <property type="entry name" value="Asn_synthase"/>
    <property type="match status" value="1"/>
</dbReference>
<comment type="similarity">
    <text evidence="2">Belongs to the asparagine synthetase family.</text>
</comment>
<gene>
    <name evidence="12" type="ORF">DFQ10_102215</name>
</gene>
<dbReference type="CDD" id="cd00712">
    <property type="entry name" value="AsnB"/>
    <property type="match status" value="1"/>
</dbReference>
<protein>
    <recommendedName>
        <fullName evidence="3">asparagine synthase (glutamine-hydrolyzing)</fullName>
        <ecNumber evidence="3">6.3.5.4</ecNumber>
    </recommendedName>
</protein>
<dbReference type="EMBL" id="QRDV01000002">
    <property type="protein sequence ID" value="RED45347.1"/>
    <property type="molecule type" value="Genomic_DNA"/>
</dbReference>
<evidence type="ECO:0000256" key="7">
    <source>
        <dbReference type="ARBA" id="ARBA00048741"/>
    </source>
</evidence>
<comment type="catalytic activity">
    <reaction evidence="7">
        <text>L-aspartate + L-glutamine + ATP + H2O = L-asparagine + L-glutamate + AMP + diphosphate + H(+)</text>
        <dbReference type="Rhea" id="RHEA:12228"/>
        <dbReference type="ChEBI" id="CHEBI:15377"/>
        <dbReference type="ChEBI" id="CHEBI:15378"/>
        <dbReference type="ChEBI" id="CHEBI:29985"/>
        <dbReference type="ChEBI" id="CHEBI:29991"/>
        <dbReference type="ChEBI" id="CHEBI:30616"/>
        <dbReference type="ChEBI" id="CHEBI:33019"/>
        <dbReference type="ChEBI" id="CHEBI:58048"/>
        <dbReference type="ChEBI" id="CHEBI:58359"/>
        <dbReference type="ChEBI" id="CHEBI:456215"/>
        <dbReference type="EC" id="6.3.5.4"/>
    </reaction>
</comment>
<dbReference type="EC" id="6.3.5.4" evidence="3"/>
<comment type="pathway">
    <text evidence="1">Amino-acid biosynthesis; L-asparagine biosynthesis; L-asparagine from L-aspartate (L-Gln route): step 1/1.</text>
</comment>
<dbReference type="GO" id="GO:0005829">
    <property type="term" value="C:cytosol"/>
    <property type="evidence" value="ECO:0007669"/>
    <property type="project" value="TreeGrafter"/>
</dbReference>
<dbReference type="SUPFAM" id="SSF56235">
    <property type="entry name" value="N-terminal nucleophile aminohydrolases (Ntn hydrolases)"/>
    <property type="match status" value="1"/>
</dbReference>
<feature type="binding site" evidence="9">
    <location>
        <position position="105"/>
    </location>
    <ligand>
        <name>L-glutamine</name>
        <dbReference type="ChEBI" id="CHEBI:58359"/>
    </ligand>
</feature>
<feature type="domain" description="Glutamine amidotransferase type-2" evidence="11">
    <location>
        <begin position="2"/>
        <end position="218"/>
    </location>
</feature>
<dbReference type="PANTHER" id="PTHR43284">
    <property type="entry name" value="ASPARAGINE SYNTHETASE (GLUTAMINE-HYDROLYZING)"/>
    <property type="match status" value="1"/>
</dbReference>
<keyword evidence="8" id="KW-0061">Asparagine biosynthesis</keyword>
<evidence type="ECO:0000256" key="10">
    <source>
        <dbReference type="PIRSR" id="PIRSR001589-3"/>
    </source>
</evidence>
<dbReference type="AlphaFoldDB" id="A0A3D9H766"/>
<dbReference type="InterPro" id="IPR006426">
    <property type="entry name" value="Asn_synth_AEB"/>
</dbReference>
<dbReference type="InterPro" id="IPR051786">
    <property type="entry name" value="ASN_synthetase/amidase"/>
</dbReference>
<evidence type="ECO:0000256" key="1">
    <source>
        <dbReference type="ARBA" id="ARBA00005187"/>
    </source>
</evidence>
<keyword evidence="5 9" id="KW-0067">ATP-binding</keyword>
<dbReference type="CDD" id="cd01991">
    <property type="entry name" value="Asn_synthase_B_C"/>
    <property type="match status" value="1"/>
</dbReference>
<dbReference type="RefSeq" id="WP_115816653.1">
    <property type="nucleotide sequence ID" value="NZ_QRDV01000002.1"/>
</dbReference>
<sequence>MCGINGIIAKTYRNKEDILTVLNNMNNLIIHRGPDQDGLFAEENDQFTVGMGMRRLSIIDLSSGKQPIFSDDKQIVIVFNGEIYNYKILKAKLLAEGVTFNTSSDTEVILKAYEKYGVESFQWLDGMYGFSIYDKNINKLFIARDFFGEKPLYYTHTDKEFIWASELKSIIKTIDFTPNISKKGLNLYFRLTYIPAPHTIYDNIYKLQANHYIEYDLATNNTTIHKINAEPKPKAINISFEDAKAKTKDLVYKSVDSRSIADVGLGTFLSGGVDSSIISLCLAQSTDKKIDTFSIGFKKASYDETDKSRVVADMVNSNHHEFIIDEDDLKNNIHEILVNFDEPFSDTAALPTHLLSEKTREHVTVALTGDGGDEVFGGYNKYYIGKMNNRYTGVVPKGIHKTIAGLSNKYLINKDDTRGKKFQINKLLNAIDYEGDFYWDIISLANTSSQLEEIMSPDFYDSNIFQEYKDVLGKQKITSLTDFRLVDKILSLEGGMLAKVDRTSMMTSLECRAPFLNKELWEFANTLPEDYLMKGWNKKHILKEAFRDQFPAEFLEKSKSGFGSPTGDWLRQSLRKEIESYIEPELLKSQGIFNIEVITKLVQDHLDSKKDSTFRVWSYYCFQKWYKFNFLKQN</sequence>
<evidence type="ECO:0000256" key="5">
    <source>
        <dbReference type="ARBA" id="ARBA00022840"/>
    </source>
</evidence>
<keyword evidence="13" id="KW-1185">Reference proteome</keyword>
<reference evidence="12 13" key="1">
    <citation type="submission" date="2018-07" db="EMBL/GenBank/DDBJ databases">
        <title>Genomic Encyclopedia of Type Strains, Phase III (KMG-III): the genomes of soil and plant-associated and newly described type strains.</title>
        <authorList>
            <person name="Whitman W."/>
        </authorList>
    </citation>
    <scope>NUCLEOTIDE SEQUENCE [LARGE SCALE GENOMIC DNA]</scope>
    <source>
        <strain evidence="12 13">CECT 7946</strain>
    </source>
</reference>
<proteinExistence type="inferred from homology"/>
<dbReference type="InterPro" id="IPR029055">
    <property type="entry name" value="Ntn_hydrolases_N"/>
</dbReference>
<evidence type="ECO:0000256" key="4">
    <source>
        <dbReference type="ARBA" id="ARBA00022741"/>
    </source>
</evidence>
<dbReference type="NCBIfam" id="TIGR01536">
    <property type="entry name" value="asn_synth_AEB"/>
    <property type="match status" value="1"/>
</dbReference>
<dbReference type="InterPro" id="IPR001962">
    <property type="entry name" value="Asn_synthase"/>
</dbReference>
<evidence type="ECO:0000256" key="8">
    <source>
        <dbReference type="PIRSR" id="PIRSR001589-1"/>
    </source>
</evidence>
<dbReference type="Pfam" id="PF13537">
    <property type="entry name" value="GATase_7"/>
    <property type="match status" value="1"/>
</dbReference>
<dbReference type="Gene3D" id="3.60.20.10">
    <property type="entry name" value="Glutamine Phosphoribosylpyrophosphate, subunit 1, domain 1"/>
    <property type="match status" value="1"/>
</dbReference>
<dbReference type="PANTHER" id="PTHR43284:SF1">
    <property type="entry name" value="ASPARAGINE SYNTHETASE"/>
    <property type="match status" value="1"/>
</dbReference>
<dbReference type="GO" id="GO:0006529">
    <property type="term" value="P:asparagine biosynthetic process"/>
    <property type="evidence" value="ECO:0007669"/>
    <property type="project" value="UniProtKB-KW"/>
</dbReference>
<keyword evidence="8" id="KW-0028">Amino-acid biosynthesis</keyword>
<keyword evidence="6 8" id="KW-0315">Glutamine amidotransferase</keyword>
<dbReference type="OrthoDB" id="9763290at2"/>
<dbReference type="InterPro" id="IPR017932">
    <property type="entry name" value="GATase_2_dom"/>
</dbReference>
<evidence type="ECO:0000256" key="3">
    <source>
        <dbReference type="ARBA" id="ARBA00012737"/>
    </source>
</evidence>
<name>A0A3D9H766_9FLAO</name>
<dbReference type="PIRSF" id="PIRSF001589">
    <property type="entry name" value="Asn_synthetase_glu-h"/>
    <property type="match status" value="1"/>
</dbReference>
<keyword evidence="4 9" id="KW-0547">Nucleotide-binding</keyword>
<evidence type="ECO:0000259" key="11">
    <source>
        <dbReference type="PROSITE" id="PS51278"/>
    </source>
</evidence>
<evidence type="ECO:0000256" key="6">
    <source>
        <dbReference type="ARBA" id="ARBA00022962"/>
    </source>
</evidence>
<feature type="binding site" evidence="9">
    <location>
        <position position="295"/>
    </location>
    <ligand>
        <name>ATP</name>
        <dbReference type="ChEBI" id="CHEBI:30616"/>
    </ligand>
</feature>
<accession>A0A3D9H766</accession>
<dbReference type="InterPro" id="IPR033738">
    <property type="entry name" value="AsnB_N"/>
</dbReference>
<feature type="active site" description="For GATase activity" evidence="8">
    <location>
        <position position="2"/>
    </location>
</feature>
<organism evidence="12 13">
    <name type="scientific">Winogradskyella eximia</name>
    <dbReference type="NCBI Taxonomy" id="262006"/>
    <lineage>
        <taxon>Bacteria</taxon>
        <taxon>Pseudomonadati</taxon>
        <taxon>Bacteroidota</taxon>
        <taxon>Flavobacteriia</taxon>
        <taxon>Flavobacteriales</taxon>
        <taxon>Flavobacteriaceae</taxon>
        <taxon>Winogradskyella</taxon>
    </lineage>
</organism>
<dbReference type="Proteomes" id="UP000256980">
    <property type="component" value="Unassembled WGS sequence"/>
</dbReference>
<dbReference type="GO" id="GO:0004066">
    <property type="term" value="F:asparagine synthase (glutamine-hydrolyzing) activity"/>
    <property type="evidence" value="ECO:0007669"/>
    <property type="project" value="UniProtKB-EC"/>
</dbReference>
<comment type="caution">
    <text evidence="12">The sequence shown here is derived from an EMBL/GenBank/DDBJ whole genome shotgun (WGS) entry which is preliminary data.</text>
</comment>
<dbReference type="InterPro" id="IPR014729">
    <property type="entry name" value="Rossmann-like_a/b/a_fold"/>
</dbReference>
<evidence type="ECO:0000313" key="13">
    <source>
        <dbReference type="Proteomes" id="UP000256980"/>
    </source>
</evidence>
<evidence type="ECO:0000256" key="9">
    <source>
        <dbReference type="PIRSR" id="PIRSR001589-2"/>
    </source>
</evidence>
<feature type="site" description="Important for beta-aspartyl-AMP intermediate formation" evidence="10">
    <location>
        <position position="370"/>
    </location>
</feature>
<evidence type="ECO:0000256" key="2">
    <source>
        <dbReference type="ARBA" id="ARBA00005752"/>
    </source>
</evidence>
<dbReference type="GO" id="GO:0005524">
    <property type="term" value="F:ATP binding"/>
    <property type="evidence" value="ECO:0007669"/>
    <property type="project" value="UniProtKB-KW"/>
</dbReference>
<evidence type="ECO:0000313" key="12">
    <source>
        <dbReference type="EMBL" id="RED45347.1"/>
    </source>
</evidence>